<gene>
    <name evidence="3" type="primary">LOC104213160</name>
</gene>
<evidence type="ECO:0000313" key="3">
    <source>
        <dbReference type="RefSeq" id="XP_009760897.1"/>
    </source>
</evidence>
<organism evidence="2 3">
    <name type="scientific">Nicotiana sylvestris</name>
    <name type="common">Wood tobacco</name>
    <name type="synonym">South American tobacco</name>
    <dbReference type="NCBI Taxonomy" id="4096"/>
    <lineage>
        <taxon>Eukaryota</taxon>
        <taxon>Viridiplantae</taxon>
        <taxon>Streptophyta</taxon>
        <taxon>Embryophyta</taxon>
        <taxon>Tracheophyta</taxon>
        <taxon>Spermatophyta</taxon>
        <taxon>Magnoliopsida</taxon>
        <taxon>eudicotyledons</taxon>
        <taxon>Gunneridae</taxon>
        <taxon>Pentapetalae</taxon>
        <taxon>asterids</taxon>
        <taxon>lamiids</taxon>
        <taxon>Solanales</taxon>
        <taxon>Solanaceae</taxon>
        <taxon>Nicotianoideae</taxon>
        <taxon>Nicotianeae</taxon>
        <taxon>Nicotiana</taxon>
    </lineage>
</organism>
<evidence type="ECO:0000256" key="1">
    <source>
        <dbReference type="SAM" id="SignalP"/>
    </source>
</evidence>
<feature type="chain" id="PRO_5010523463" evidence="1">
    <location>
        <begin position="23"/>
        <end position="143"/>
    </location>
</feature>
<feature type="signal peptide" evidence="1">
    <location>
        <begin position="1"/>
        <end position="22"/>
    </location>
</feature>
<reference evidence="2" key="1">
    <citation type="journal article" date="2013" name="Genome Biol.">
        <title>Reference genomes and transcriptomes of Nicotiana sylvestris and Nicotiana tomentosiformis.</title>
        <authorList>
            <person name="Sierro N."/>
            <person name="Battey J.N."/>
            <person name="Ouadi S."/>
            <person name="Bovet L."/>
            <person name="Goepfert S."/>
            <person name="Bakaher N."/>
            <person name="Peitsch M.C."/>
            <person name="Ivanov N.V."/>
        </authorList>
    </citation>
    <scope>NUCLEOTIDE SEQUENCE [LARGE SCALE GENOMIC DNA]</scope>
</reference>
<protein>
    <submittedName>
        <fullName evidence="3">Uncharacterized protein LOC104213160</fullName>
    </submittedName>
</protein>
<accession>A0A1U7UXY3</accession>
<name>A0A1U7UXY3_NICSY</name>
<evidence type="ECO:0000313" key="2">
    <source>
        <dbReference type="Proteomes" id="UP000189701"/>
    </source>
</evidence>
<reference evidence="3" key="2">
    <citation type="submission" date="2025-08" db="UniProtKB">
        <authorList>
            <consortium name="RefSeq"/>
        </authorList>
    </citation>
    <scope>IDENTIFICATION</scope>
    <source>
        <tissue evidence="3">Leaf</tissue>
    </source>
</reference>
<keyword evidence="2" id="KW-1185">Reference proteome</keyword>
<dbReference type="RefSeq" id="XP_009760897.1">
    <property type="nucleotide sequence ID" value="XM_009762595.1"/>
</dbReference>
<keyword evidence="1" id="KW-0732">Signal</keyword>
<proteinExistence type="predicted"/>
<dbReference type="Proteomes" id="UP000189701">
    <property type="component" value="Unplaced"/>
</dbReference>
<dbReference type="AlphaFoldDB" id="A0A1U7UXY3"/>
<sequence length="143" mass="16708">MCVIIFVVSAHNLHLLLVNVSGRKNAWIMSVMLWKLLEHLNFFLVDLRRLVSMHMFKLPLENTKFSSQIQAAAAALRKILCTGHVRFSLSTDWPSDFVDASNYIFCVLCQELLLYNYMYKHYNEKLDYKNAHISHTILVCALW</sequence>